<organism evidence="1 2">
    <name type="scientific">Plasmodium ovale</name>
    <name type="common">malaria parasite P. ovale</name>
    <dbReference type="NCBI Taxonomy" id="36330"/>
    <lineage>
        <taxon>Eukaryota</taxon>
        <taxon>Sar</taxon>
        <taxon>Alveolata</taxon>
        <taxon>Apicomplexa</taxon>
        <taxon>Aconoidasida</taxon>
        <taxon>Haemosporida</taxon>
        <taxon>Plasmodiidae</taxon>
        <taxon>Plasmodium</taxon>
        <taxon>Plasmodium (Plasmodium)</taxon>
    </lineage>
</organism>
<dbReference type="OrthoDB" id="388362at2759"/>
<dbReference type="VEuPathDB" id="PlasmoDB:POWCR01_000107200"/>
<dbReference type="Pfam" id="PF06022">
    <property type="entry name" value="Cir_Bir_Yir"/>
    <property type="match status" value="1"/>
</dbReference>
<dbReference type="EMBL" id="FLRJ01000337">
    <property type="protein sequence ID" value="SBT73344.1"/>
    <property type="molecule type" value="Genomic_DNA"/>
</dbReference>
<protein>
    <submittedName>
        <fullName evidence="1">PIR protein</fullName>
    </submittedName>
</protein>
<sequence>MNAKVFYHYFINKSPCQRNSINFKIVFYFIYDFCNDMDKYITNDVMIENNWKNPNYTNYCIFSKAEFSEKKTEYEDICAKFKCLFDLIFNESSDFSSTFKQSDIYINFWLNYQLKNINPSSFNVQSFYEVLTLSDSLFDINKKLHGKIQNIRSEYLNNMIIFYELYNKYNAIHTTIQDYASDRTQCASYSKECAQKYEEAIKRCPKGTSSKFCEALNVFKGKYEQLKEDIIIDNCELEVLKPLPSHERPTEEVPSLQNGSPESAKLDNILEEQGDSKDFSTATAASGTMLGMFFTSLILYKKNIMGKNIEDEEKNHELLLHMPEYQDINSEDNMYQIPYTSL</sequence>
<name>A0A1C3KHR1_PLAOA</name>
<dbReference type="AlphaFoldDB" id="A0A1C3KHR1"/>
<dbReference type="VEuPathDB" id="PlasmoDB:PocGH01_00201500"/>
<gene>
    <name evidence="1" type="primary">PowCR01_000107200</name>
    <name evidence="1" type="ORF">POWCR01_000107200</name>
</gene>
<evidence type="ECO:0000313" key="1">
    <source>
        <dbReference type="EMBL" id="SBT73344.1"/>
    </source>
</evidence>
<accession>A0A1C3KHR1</accession>
<dbReference type="InterPro" id="IPR006477">
    <property type="entry name" value="Yir_bir_cir"/>
</dbReference>
<proteinExistence type="predicted"/>
<dbReference type="Proteomes" id="UP000243200">
    <property type="component" value="Unassembled WGS sequence"/>
</dbReference>
<evidence type="ECO:0000313" key="2">
    <source>
        <dbReference type="Proteomes" id="UP000243200"/>
    </source>
</evidence>
<reference evidence="1 2" key="1">
    <citation type="submission" date="2016-06" db="EMBL/GenBank/DDBJ databases">
        <authorList>
            <consortium name="Pathogen Informatics"/>
        </authorList>
    </citation>
    <scope>NUCLEOTIDE SEQUENCE [LARGE SCALE GENOMIC DNA]</scope>
</reference>